<dbReference type="PANTHER" id="PTHR13282">
    <property type="entry name" value="PROTEIN FAM32A"/>
    <property type="match status" value="1"/>
</dbReference>
<evidence type="ECO:0000256" key="1">
    <source>
        <dbReference type="SAM" id="MobiDB-lite"/>
    </source>
</evidence>
<name>A0AAD9IMU1_PROWI</name>
<evidence type="ECO:0000313" key="3">
    <source>
        <dbReference type="Proteomes" id="UP001255856"/>
    </source>
</evidence>
<feature type="compositionally biased region" description="Basic residues" evidence="1">
    <location>
        <begin position="18"/>
        <end position="28"/>
    </location>
</feature>
<gene>
    <name evidence="2" type="ORF">QBZ16_000445</name>
</gene>
<dbReference type="PANTHER" id="PTHR13282:SF6">
    <property type="entry name" value="PROTEIN FAM32A"/>
    <property type="match status" value="1"/>
</dbReference>
<comment type="caution">
    <text evidence="2">The sequence shown here is derived from an EMBL/GenBank/DDBJ whole genome shotgun (WGS) entry which is preliminary data.</text>
</comment>
<dbReference type="EMBL" id="JASFZW010000001">
    <property type="protein sequence ID" value="KAK2080591.1"/>
    <property type="molecule type" value="Genomic_DNA"/>
</dbReference>
<feature type="region of interest" description="Disordered" evidence="1">
    <location>
        <begin position="1"/>
        <end position="76"/>
    </location>
</feature>
<feature type="compositionally biased region" description="Basic and acidic residues" evidence="1">
    <location>
        <begin position="65"/>
        <end position="76"/>
    </location>
</feature>
<dbReference type="Proteomes" id="UP001255856">
    <property type="component" value="Unassembled WGS sequence"/>
</dbReference>
<keyword evidence="3" id="KW-1185">Reference proteome</keyword>
<protein>
    <recommendedName>
        <fullName evidence="4">DUF1754-domain-containing protein</fullName>
    </recommendedName>
</protein>
<dbReference type="GO" id="GO:0005730">
    <property type="term" value="C:nucleolus"/>
    <property type="evidence" value="ECO:0007669"/>
    <property type="project" value="TreeGrafter"/>
</dbReference>
<accession>A0AAD9IMU1</accession>
<proteinExistence type="predicted"/>
<evidence type="ECO:0000313" key="2">
    <source>
        <dbReference type="EMBL" id="KAK2080591.1"/>
    </source>
</evidence>
<organism evidence="2 3">
    <name type="scientific">Prototheca wickerhamii</name>
    <dbReference type="NCBI Taxonomy" id="3111"/>
    <lineage>
        <taxon>Eukaryota</taxon>
        <taxon>Viridiplantae</taxon>
        <taxon>Chlorophyta</taxon>
        <taxon>core chlorophytes</taxon>
        <taxon>Trebouxiophyceae</taxon>
        <taxon>Chlorellales</taxon>
        <taxon>Chlorellaceae</taxon>
        <taxon>Prototheca</taxon>
    </lineage>
</organism>
<dbReference type="AlphaFoldDB" id="A0AAD9IMU1"/>
<sequence>MSTFTGGALKLKGGVQPVKHKKKKKSKSKSQDLALVPDADLEKKVEEPETDQPSGSSTKGLPPLPKDRRTEAEKRAEAHMLKYEEARLRKQAAKSHRERVAELNDKLASMTEHHDLFRISYTA</sequence>
<evidence type="ECO:0008006" key="4">
    <source>
        <dbReference type="Google" id="ProtNLM"/>
    </source>
</evidence>
<dbReference type="InterPro" id="IPR013865">
    <property type="entry name" value="FAM32A"/>
</dbReference>
<dbReference type="Pfam" id="PF08555">
    <property type="entry name" value="FAM32A"/>
    <property type="match status" value="1"/>
</dbReference>
<reference evidence="2" key="1">
    <citation type="submission" date="2021-01" db="EMBL/GenBank/DDBJ databases">
        <authorList>
            <person name="Eckstrom K.M.E."/>
        </authorList>
    </citation>
    <scope>NUCLEOTIDE SEQUENCE</scope>
    <source>
        <strain evidence="2">UVCC 0001</strain>
    </source>
</reference>